<reference evidence="2 3" key="1">
    <citation type="journal article" date="2013" name="BMC Genomics">
        <title>Comparative genomics of parasitic silkworm microsporidia reveal an association between genome expansion and host adaptation.</title>
        <authorList>
            <person name="Pan G."/>
            <person name="Xu J."/>
            <person name="Li T."/>
            <person name="Xia Q."/>
            <person name="Liu S.L."/>
            <person name="Zhang G."/>
            <person name="Li S."/>
            <person name="Li C."/>
            <person name="Liu H."/>
            <person name="Yang L."/>
            <person name="Liu T."/>
            <person name="Zhang X."/>
            <person name="Wu Z."/>
            <person name="Fan W."/>
            <person name="Dang X."/>
            <person name="Xiang H."/>
            <person name="Tao M."/>
            <person name="Li Y."/>
            <person name="Hu J."/>
            <person name="Li Z."/>
            <person name="Lin L."/>
            <person name="Luo J."/>
            <person name="Geng L."/>
            <person name="Wang L."/>
            <person name="Long M."/>
            <person name="Wan Y."/>
            <person name="He N."/>
            <person name="Zhang Z."/>
            <person name="Lu C."/>
            <person name="Keeling P.J."/>
            <person name="Wang J."/>
            <person name="Xiang Z."/>
            <person name="Zhou Z."/>
        </authorList>
    </citation>
    <scope>NUCLEOTIDE SEQUENCE [LARGE SCALE GENOMIC DNA]</scope>
    <source>
        <strain evidence="3">CQ1 / CVCC 102059</strain>
    </source>
</reference>
<dbReference type="AlphaFoldDB" id="R0KSV0"/>
<keyword evidence="1" id="KW-0812">Transmembrane</keyword>
<keyword evidence="1" id="KW-0472">Membrane</keyword>
<keyword evidence="1" id="KW-1133">Transmembrane helix</keyword>
<gene>
    <name evidence="2" type="ORF">NBO_83g0006</name>
</gene>
<proteinExistence type="predicted"/>
<feature type="transmembrane region" description="Helical" evidence="1">
    <location>
        <begin position="47"/>
        <end position="69"/>
    </location>
</feature>
<dbReference type="HOGENOM" id="CLU_2606627_0_0_1"/>
<keyword evidence="3" id="KW-1185">Reference proteome</keyword>
<accession>R0KSV0</accession>
<organism evidence="2 3">
    <name type="scientific">Nosema bombycis (strain CQ1 / CVCC 102059)</name>
    <name type="common">Microsporidian parasite</name>
    <name type="synonym">Pebrine of silkworm</name>
    <dbReference type="NCBI Taxonomy" id="578461"/>
    <lineage>
        <taxon>Eukaryota</taxon>
        <taxon>Fungi</taxon>
        <taxon>Fungi incertae sedis</taxon>
        <taxon>Microsporidia</taxon>
        <taxon>Nosematidae</taxon>
        <taxon>Nosema</taxon>
    </lineage>
</organism>
<name>R0KSV0_NOSB1</name>
<evidence type="ECO:0000313" key="2">
    <source>
        <dbReference type="EMBL" id="EOB13302.1"/>
    </source>
</evidence>
<sequence>MLVCIALRMHPVFLLKTINFFVRHLELDLLWTLLEPNLFESRACRCLLYVILLVITKFITLCQFCFLGWRDKLKIINVI</sequence>
<dbReference type="Proteomes" id="UP000016927">
    <property type="component" value="Unassembled WGS sequence"/>
</dbReference>
<protein>
    <submittedName>
        <fullName evidence="2">Uncharacterized protein</fullName>
    </submittedName>
</protein>
<evidence type="ECO:0000313" key="3">
    <source>
        <dbReference type="Proteomes" id="UP000016927"/>
    </source>
</evidence>
<dbReference type="EMBL" id="KB908991">
    <property type="protein sequence ID" value="EOB13302.1"/>
    <property type="molecule type" value="Genomic_DNA"/>
</dbReference>
<dbReference type="VEuPathDB" id="MicrosporidiaDB:NBO_83g0006"/>
<evidence type="ECO:0000256" key="1">
    <source>
        <dbReference type="SAM" id="Phobius"/>
    </source>
</evidence>